<feature type="transmembrane region" description="Helical" evidence="2">
    <location>
        <begin position="130"/>
        <end position="148"/>
    </location>
</feature>
<protein>
    <submittedName>
        <fullName evidence="3">Predicted permease</fullName>
    </submittedName>
</protein>
<keyword evidence="2" id="KW-0812">Transmembrane</keyword>
<accession>A0A1H8E2G5</accession>
<dbReference type="Proteomes" id="UP000199158">
    <property type="component" value="Unassembled WGS sequence"/>
</dbReference>
<dbReference type="EMBL" id="FOCG01000004">
    <property type="protein sequence ID" value="SEN13759.1"/>
    <property type="molecule type" value="Genomic_DNA"/>
</dbReference>
<gene>
    <name evidence="3" type="ORF">SAMN05216180_2865</name>
</gene>
<feature type="transmembrane region" description="Helical" evidence="2">
    <location>
        <begin position="292"/>
        <end position="310"/>
    </location>
</feature>
<evidence type="ECO:0000313" key="4">
    <source>
        <dbReference type="Proteomes" id="UP000199158"/>
    </source>
</evidence>
<dbReference type="RefSeq" id="WP_092756387.1">
    <property type="nucleotide sequence ID" value="NZ_FOCG01000004.1"/>
</dbReference>
<name>A0A1H8E2G5_9FIRM</name>
<feature type="transmembrane region" description="Helical" evidence="2">
    <location>
        <begin position="199"/>
        <end position="220"/>
    </location>
</feature>
<sequence>MEALLHLAQTALPVFAAIGLGLVCRKAKLLSFEGLSGIKSIIFNIMLPTVLFNSLYKIEYNLTMILLVAVGFFSMALALGAGVLVHKLLRCEYKAMPFLLSCAEAGSIGYPLFILLAGKDQLHHLVTVDIGHGLFIFTAYTALIQIVAGGGKTTPKQMALNFFKNKVIIGMLLGIIVGITGLGSIIADSAAGSILTDTLEFVTAPTGMLIMLTVGYEFSMDRKLVKPVLTTVALRIVIMGTLLAAFSALVFWLIPFNKNLFLALCLFFALPASFATPILADELREGDYISTTLSVQVLVTLAVFVALTTYNAV</sequence>
<feature type="transmembrane region" description="Helical" evidence="2">
    <location>
        <begin position="168"/>
        <end position="187"/>
    </location>
</feature>
<dbReference type="AlphaFoldDB" id="A0A1H8E2G5"/>
<dbReference type="PANTHER" id="PTHR36838">
    <property type="entry name" value="AUXIN EFFLUX CARRIER FAMILY PROTEIN"/>
    <property type="match status" value="1"/>
</dbReference>
<organism evidence="3 4">
    <name type="scientific">Hydrogenoanaerobacterium saccharovorans</name>
    <dbReference type="NCBI Taxonomy" id="474960"/>
    <lineage>
        <taxon>Bacteria</taxon>
        <taxon>Bacillati</taxon>
        <taxon>Bacillota</taxon>
        <taxon>Clostridia</taxon>
        <taxon>Eubacteriales</taxon>
        <taxon>Oscillospiraceae</taxon>
        <taxon>Hydrogenoanaerobacterium</taxon>
    </lineage>
</organism>
<feature type="transmembrane region" description="Helical" evidence="2">
    <location>
        <begin position="260"/>
        <end position="280"/>
    </location>
</feature>
<feature type="transmembrane region" description="Helical" evidence="2">
    <location>
        <begin position="232"/>
        <end position="254"/>
    </location>
</feature>
<feature type="transmembrane region" description="Helical" evidence="2">
    <location>
        <begin position="97"/>
        <end position="118"/>
    </location>
</feature>
<keyword evidence="4" id="KW-1185">Reference proteome</keyword>
<feature type="transmembrane region" description="Helical" evidence="2">
    <location>
        <begin position="6"/>
        <end position="24"/>
    </location>
</feature>
<keyword evidence="1" id="KW-0813">Transport</keyword>
<evidence type="ECO:0000313" key="3">
    <source>
        <dbReference type="EMBL" id="SEN13759.1"/>
    </source>
</evidence>
<proteinExistence type="predicted"/>
<evidence type="ECO:0000256" key="1">
    <source>
        <dbReference type="ARBA" id="ARBA00022448"/>
    </source>
</evidence>
<dbReference type="OrthoDB" id="371211at2"/>
<feature type="transmembrane region" description="Helical" evidence="2">
    <location>
        <begin position="36"/>
        <end position="56"/>
    </location>
</feature>
<keyword evidence="2" id="KW-0472">Membrane</keyword>
<dbReference type="STRING" id="474960.SAMN05216180_2865"/>
<dbReference type="PANTHER" id="PTHR36838:SF3">
    <property type="entry name" value="TRANSPORTER AUXIN EFFLUX CARRIER EC FAMILY"/>
    <property type="match status" value="1"/>
</dbReference>
<evidence type="ECO:0000256" key="2">
    <source>
        <dbReference type="SAM" id="Phobius"/>
    </source>
</evidence>
<feature type="transmembrane region" description="Helical" evidence="2">
    <location>
        <begin position="62"/>
        <end position="85"/>
    </location>
</feature>
<reference evidence="3 4" key="1">
    <citation type="submission" date="2016-10" db="EMBL/GenBank/DDBJ databases">
        <authorList>
            <person name="de Groot N.N."/>
        </authorList>
    </citation>
    <scope>NUCLEOTIDE SEQUENCE [LARGE SCALE GENOMIC DNA]</scope>
    <source>
        <strain evidence="3 4">CGMCC 1.5070</strain>
    </source>
</reference>
<keyword evidence="2" id="KW-1133">Transmembrane helix</keyword>